<sequence>MADVENKYPQNTSGKFYVDDQCIDCDLCRETAPANFTRDDDGGHSFVYKQPENDEEQRLCDEAMAGCPVEAIGADGE</sequence>
<name>A0A366HD48_9BACT</name>
<dbReference type="Pfam" id="PF13370">
    <property type="entry name" value="Fer4_13"/>
    <property type="match status" value="1"/>
</dbReference>
<keyword evidence="2" id="KW-1185">Reference proteome</keyword>
<dbReference type="AlphaFoldDB" id="A0A366HD48"/>
<dbReference type="RefSeq" id="WP_113960918.1">
    <property type="nucleotide sequence ID" value="NZ_QNRR01000010.1"/>
</dbReference>
<dbReference type="Gene3D" id="3.30.70.20">
    <property type="match status" value="1"/>
</dbReference>
<dbReference type="PANTHER" id="PTHR42773:SF1">
    <property type="entry name" value="METALLO-BETA-LACTAMASE FAMILY PROTEIN"/>
    <property type="match status" value="1"/>
</dbReference>
<protein>
    <submittedName>
        <fullName evidence="1">Ferredoxin</fullName>
    </submittedName>
</protein>
<proteinExistence type="predicted"/>
<dbReference type="EMBL" id="QNRR01000010">
    <property type="protein sequence ID" value="RBP39157.1"/>
    <property type="molecule type" value="Genomic_DNA"/>
</dbReference>
<organism evidence="1 2">
    <name type="scientific">Roseimicrobium gellanilyticum</name>
    <dbReference type="NCBI Taxonomy" id="748857"/>
    <lineage>
        <taxon>Bacteria</taxon>
        <taxon>Pseudomonadati</taxon>
        <taxon>Verrucomicrobiota</taxon>
        <taxon>Verrucomicrobiia</taxon>
        <taxon>Verrucomicrobiales</taxon>
        <taxon>Verrucomicrobiaceae</taxon>
        <taxon>Roseimicrobium</taxon>
    </lineage>
</organism>
<dbReference type="Proteomes" id="UP000253426">
    <property type="component" value="Unassembled WGS sequence"/>
</dbReference>
<gene>
    <name evidence="1" type="ORF">DES53_110181</name>
</gene>
<dbReference type="PANTHER" id="PTHR42773">
    <property type="entry name" value="METALLO-BETA-LACTAMASE-RELATED"/>
    <property type="match status" value="1"/>
</dbReference>
<evidence type="ECO:0000313" key="1">
    <source>
        <dbReference type="EMBL" id="RBP39157.1"/>
    </source>
</evidence>
<dbReference type="SUPFAM" id="SSF54862">
    <property type="entry name" value="4Fe-4S ferredoxins"/>
    <property type="match status" value="1"/>
</dbReference>
<comment type="caution">
    <text evidence="1">The sequence shown here is derived from an EMBL/GenBank/DDBJ whole genome shotgun (WGS) entry which is preliminary data.</text>
</comment>
<reference evidence="1 2" key="1">
    <citation type="submission" date="2018-06" db="EMBL/GenBank/DDBJ databases">
        <title>Genomic Encyclopedia of Type Strains, Phase IV (KMG-IV): sequencing the most valuable type-strain genomes for metagenomic binning, comparative biology and taxonomic classification.</title>
        <authorList>
            <person name="Goeker M."/>
        </authorList>
    </citation>
    <scope>NUCLEOTIDE SEQUENCE [LARGE SCALE GENOMIC DNA]</scope>
    <source>
        <strain evidence="1 2">DSM 25532</strain>
    </source>
</reference>
<dbReference type="OrthoDB" id="9803319at2"/>
<accession>A0A366HD48</accession>
<evidence type="ECO:0000313" key="2">
    <source>
        <dbReference type="Proteomes" id="UP000253426"/>
    </source>
</evidence>